<feature type="transmembrane region" description="Helical" evidence="1">
    <location>
        <begin position="304"/>
        <end position="324"/>
    </location>
</feature>
<reference evidence="2 3" key="1">
    <citation type="submission" date="2012-04" db="EMBL/GenBank/DDBJ databases">
        <title>The Genome Sequence of Saprolegnia declina VS20.</title>
        <authorList>
            <consortium name="The Broad Institute Genome Sequencing Platform"/>
            <person name="Russ C."/>
            <person name="Nusbaum C."/>
            <person name="Tyler B."/>
            <person name="van West P."/>
            <person name="Dieguez-Uribeondo J."/>
            <person name="de Bruijn I."/>
            <person name="Tripathy S."/>
            <person name="Jiang R."/>
            <person name="Young S.K."/>
            <person name="Zeng Q."/>
            <person name="Gargeya S."/>
            <person name="Fitzgerald M."/>
            <person name="Haas B."/>
            <person name="Abouelleil A."/>
            <person name="Alvarado L."/>
            <person name="Arachchi H.M."/>
            <person name="Berlin A."/>
            <person name="Chapman S.B."/>
            <person name="Goldberg J."/>
            <person name="Griggs A."/>
            <person name="Gujja S."/>
            <person name="Hansen M."/>
            <person name="Howarth C."/>
            <person name="Imamovic A."/>
            <person name="Larimer J."/>
            <person name="McCowen C."/>
            <person name="Montmayeur A."/>
            <person name="Murphy C."/>
            <person name="Neiman D."/>
            <person name="Pearson M."/>
            <person name="Priest M."/>
            <person name="Roberts A."/>
            <person name="Saif S."/>
            <person name="Shea T."/>
            <person name="Sisk P."/>
            <person name="Sykes S."/>
            <person name="Wortman J."/>
            <person name="Nusbaum C."/>
            <person name="Birren B."/>
        </authorList>
    </citation>
    <scope>NUCLEOTIDE SEQUENCE [LARGE SCALE GENOMIC DNA]</scope>
    <source>
        <strain evidence="2 3">VS20</strain>
    </source>
</reference>
<name>T0RFH0_SAPDV</name>
<dbReference type="eggNOG" id="ENOG502S9EI">
    <property type="taxonomic scope" value="Eukaryota"/>
</dbReference>
<feature type="transmembrane region" description="Helical" evidence="1">
    <location>
        <begin position="37"/>
        <end position="57"/>
    </location>
</feature>
<organism evidence="2 3">
    <name type="scientific">Saprolegnia diclina (strain VS20)</name>
    <dbReference type="NCBI Taxonomy" id="1156394"/>
    <lineage>
        <taxon>Eukaryota</taxon>
        <taxon>Sar</taxon>
        <taxon>Stramenopiles</taxon>
        <taxon>Oomycota</taxon>
        <taxon>Saprolegniomycetes</taxon>
        <taxon>Saprolegniales</taxon>
        <taxon>Saprolegniaceae</taxon>
        <taxon>Saprolegnia</taxon>
    </lineage>
</organism>
<dbReference type="OMA" id="WVVLWAF"/>
<keyword evidence="3" id="KW-1185">Reference proteome</keyword>
<feature type="transmembrane region" description="Helical" evidence="1">
    <location>
        <begin position="176"/>
        <end position="197"/>
    </location>
</feature>
<dbReference type="AlphaFoldDB" id="T0RFH0"/>
<gene>
    <name evidence="2" type="ORF">SDRG_13740</name>
</gene>
<sequence length="409" mass="45544">MASSESKSFCEFGYIMAAPGGPCNATYASLSQDNYDLFRIACLVYGVIMLAFCLAKLRAISRVGGKYQVLQRPRGAMASSSSSSSTSATNQRTAGSGIQRVTYWLLVLASVTFVARAIDPWGYMGILSYVAVTMISDTCTACIYSVLILAVSLWARVVVTPKNLAHFEYPIQAFRILGFMFTWVIFVGIVPVSVYCISNDVYHSVHTLIQFSMAPFLLWIIASMGLVFGIQIHRRLKEIRRAQEATLEVARRRVAARQALHDLTKPPVVKSESHDDTASTLPMDLDTKEGIDAASKLPGKSSRILKMLCFLQAVSIVVIGLQIYQLVLFVQDHCVMQKEWDCATGNECKMQLQFPYFHAAQMAGIIVIFWAFRKTRQETPPQPMLSPDSVLLDIENGDLQTRHVRHMTI</sequence>
<evidence type="ECO:0000313" key="3">
    <source>
        <dbReference type="Proteomes" id="UP000030762"/>
    </source>
</evidence>
<evidence type="ECO:0000313" key="2">
    <source>
        <dbReference type="EMBL" id="EQC28412.1"/>
    </source>
</evidence>
<dbReference type="InParanoid" id="T0RFH0"/>
<feature type="transmembrane region" description="Helical" evidence="1">
    <location>
        <begin position="354"/>
        <end position="372"/>
    </location>
</feature>
<keyword evidence="1" id="KW-1133">Transmembrane helix</keyword>
<dbReference type="GeneID" id="19954467"/>
<keyword evidence="1" id="KW-0812">Transmembrane</keyword>
<feature type="transmembrane region" description="Helical" evidence="1">
    <location>
        <begin position="209"/>
        <end position="230"/>
    </location>
</feature>
<feature type="transmembrane region" description="Helical" evidence="1">
    <location>
        <begin position="101"/>
        <end position="118"/>
    </location>
</feature>
<keyword evidence="1" id="KW-0472">Membrane</keyword>
<accession>T0RFH0</accession>
<dbReference type="VEuPathDB" id="FungiDB:SDRG_13740"/>
<protein>
    <recommendedName>
        <fullName evidence="4">G-protein coupled receptors family 2 profile 2 domain-containing protein</fullName>
    </recommendedName>
</protein>
<evidence type="ECO:0000256" key="1">
    <source>
        <dbReference type="SAM" id="Phobius"/>
    </source>
</evidence>
<dbReference type="RefSeq" id="XP_008618060.1">
    <property type="nucleotide sequence ID" value="XM_008619838.1"/>
</dbReference>
<evidence type="ECO:0008006" key="4">
    <source>
        <dbReference type="Google" id="ProtNLM"/>
    </source>
</evidence>
<proteinExistence type="predicted"/>
<dbReference type="EMBL" id="JH767194">
    <property type="protein sequence ID" value="EQC28412.1"/>
    <property type="molecule type" value="Genomic_DNA"/>
</dbReference>
<dbReference type="OrthoDB" id="75133at2759"/>
<feature type="transmembrane region" description="Helical" evidence="1">
    <location>
        <begin position="130"/>
        <end position="155"/>
    </location>
</feature>
<dbReference type="Proteomes" id="UP000030762">
    <property type="component" value="Unassembled WGS sequence"/>
</dbReference>